<reference evidence="2 3" key="1">
    <citation type="journal article" date="2005" name="PLoS Biol.">
        <title>The genomes of Oryza sativa: a history of duplications.</title>
        <authorList>
            <person name="Yu J."/>
            <person name="Wang J."/>
            <person name="Lin W."/>
            <person name="Li S."/>
            <person name="Li H."/>
            <person name="Zhou J."/>
            <person name="Ni P."/>
            <person name="Dong W."/>
            <person name="Hu S."/>
            <person name="Zeng C."/>
            <person name="Zhang J."/>
            <person name="Zhang Y."/>
            <person name="Li R."/>
            <person name="Xu Z."/>
            <person name="Li S."/>
            <person name="Li X."/>
            <person name="Zheng H."/>
            <person name="Cong L."/>
            <person name="Lin L."/>
            <person name="Yin J."/>
            <person name="Geng J."/>
            <person name="Li G."/>
            <person name="Shi J."/>
            <person name="Liu J."/>
            <person name="Lv H."/>
            <person name="Li J."/>
            <person name="Wang J."/>
            <person name="Deng Y."/>
            <person name="Ran L."/>
            <person name="Shi X."/>
            <person name="Wang X."/>
            <person name="Wu Q."/>
            <person name="Li C."/>
            <person name="Ren X."/>
            <person name="Wang J."/>
            <person name="Wang X."/>
            <person name="Li D."/>
            <person name="Liu D."/>
            <person name="Zhang X."/>
            <person name="Ji Z."/>
            <person name="Zhao W."/>
            <person name="Sun Y."/>
            <person name="Zhang Z."/>
            <person name="Bao J."/>
            <person name="Han Y."/>
            <person name="Dong L."/>
            <person name="Ji J."/>
            <person name="Chen P."/>
            <person name="Wu S."/>
            <person name="Liu J."/>
            <person name="Xiao Y."/>
            <person name="Bu D."/>
            <person name="Tan J."/>
            <person name="Yang L."/>
            <person name="Ye C."/>
            <person name="Zhang J."/>
            <person name="Xu J."/>
            <person name="Zhou Y."/>
            <person name="Yu Y."/>
            <person name="Zhang B."/>
            <person name="Zhuang S."/>
            <person name="Wei H."/>
            <person name="Liu B."/>
            <person name="Lei M."/>
            <person name="Yu H."/>
            <person name="Li Y."/>
            <person name="Xu H."/>
            <person name="Wei S."/>
            <person name="He X."/>
            <person name="Fang L."/>
            <person name="Zhang Z."/>
            <person name="Zhang Y."/>
            <person name="Huang X."/>
            <person name="Su Z."/>
            <person name="Tong W."/>
            <person name="Li J."/>
            <person name="Tong Z."/>
            <person name="Li S."/>
            <person name="Ye J."/>
            <person name="Wang L."/>
            <person name="Fang L."/>
            <person name="Lei T."/>
            <person name="Chen C."/>
            <person name="Chen H."/>
            <person name="Xu Z."/>
            <person name="Li H."/>
            <person name="Huang H."/>
            <person name="Zhang F."/>
            <person name="Xu H."/>
            <person name="Li N."/>
            <person name="Zhao C."/>
            <person name="Li S."/>
            <person name="Dong L."/>
            <person name="Huang Y."/>
            <person name="Li L."/>
            <person name="Xi Y."/>
            <person name="Qi Q."/>
            <person name="Li W."/>
            <person name="Zhang B."/>
            <person name="Hu W."/>
            <person name="Zhang Y."/>
            <person name="Tian X."/>
            <person name="Jiao Y."/>
            <person name="Liang X."/>
            <person name="Jin J."/>
            <person name="Gao L."/>
            <person name="Zheng W."/>
            <person name="Hao B."/>
            <person name="Liu S."/>
            <person name="Wang W."/>
            <person name="Yuan L."/>
            <person name="Cao M."/>
            <person name="McDermott J."/>
            <person name="Samudrala R."/>
            <person name="Wang J."/>
            <person name="Wong G.K."/>
            <person name="Yang H."/>
        </authorList>
    </citation>
    <scope>NUCLEOTIDE SEQUENCE [LARGE SCALE GENOMIC DNA]</scope>
    <source>
        <strain evidence="3">cv. 93-11</strain>
    </source>
</reference>
<feature type="compositionally biased region" description="Basic residues" evidence="1">
    <location>
        <begin position="102"/>
        <end position="111"/>
    </location>
</feature>
<evidence type="ECO:0000256" key="1">
    <source>
        <dbReference type="SAM" id="MobiDB-lite"/>
    </source>
</evidence>
<evidence type="ECO:0000313" key="3">
    <source>
        <dbReference type="Proteomes" id="UP000007015"/>
    </source>
</evidence>
<organism evidence="2 3">
    <name type="scientific">Oryza sativa subsp. indica</name>
    <name type="common">Rice</name>
    <dbReference type="NCBI Taxonomy" id="39946"/>
    <lineage>
        <taxon>Eukaryota</taxon>
        <taxon>Viridiplantae</taxon>
        <taxon>Streptophyta</taxon>
        <taxon>Embryophyta</taxon>
        <taxon>Tracheophyta</taxon>
        <taxon>Spermatophyta</taxon>
        <taxon>Magnoliopsida</taxon>
        <taxon>Liliopsida</taxon>
        <taxon>Poales</taxon>
        <taxon>Poaceae</taxon>
        <taxon>BOP clade</taxon>
        <taxon>Oryzoideae</taxon>
        <taxon>Oryzeae</taxon>
        <taxon>Oryzinae</taxon>
        <taxon>Oryza</taxon>
        <taxon>Oryza sativa</taxon>
    </lineage>
</organism>
<name>B8A9D4_ORYSI</name>
<proteinExistence type="predicted"/>
<dbReference type="EMBL" id="CM000126">
    <property type="protein sequence ID" value="EEC71456.1"/>
    <property type="molecule type" value="Genomic_DNA"/>
</dbReference>
<evidence type="ECO:0000313" key="2">
    <source>
        <dbReference type="EMBL" id="EEC71456.1"/>
    </source>
</evidence>
<dbReference type="Proteomes" id="UP000007015">
    <property type="component" value="Chromosome 1"/>
</dbReference>
<dbReference type="Gramene" id="BGIOSGA004433-TA">
    <property type="protein sequence ID" value="BGIOSGA004433-PA"/>
    <property type="gene ID" value="BGIOSGA004433"/>
</dbReference>
<accession>B8A9D4</accession>
<feature type="region of interest" description="Disordered" evidence="1">
    <location>
        <begin position="74"/>
        <end position="111"/>
    </location>
</feature>
<keyword evidence="3" id="KW-1185">Reference proteome</keyword>
<gene>
    <name evidence="2" type="ORF">OsI_03682</name>
</gene>
<protein>
    <submittedName>
        <fullName evidence="2">Uncharacterized protein</fullName>
    </submittedName>
</protein>
<dbReference type="AlphaFoldDB" id="B8A9D4"/>
<sequence length="111" mass="12869">MEPPRPVVNESPHPIAWRRRQWCHPFRGLDLGFFHLFCRPWNQVLDGATGRRRIWWLGRVEVFLHHLLARSAGRSRNRESLLLGSSDPGPPISSLENGSPHQIRHSLRKLG</sequence>
<dbReference type="HOGENOM" id="CLU_2162586_0_0_1"/>